<dbReference type="EMBL" id="CAXAMN010021385">
    <property type="protein sequence ID" value="CAK9059061.1"/>
    <property type="molecule type" value="Genomic_DNA"/>
</dbReference>
<protein>
    <submittedName>
        <fullName evidence="1">Uncharacterized protein</fullName>
    </submittedName>
</protein>
<dbReference type="InterPro" id="IPR000683">
    <property type="entry name" value="Gfo/Idh/MocA-like_OxRdtase_N"/>
</dbReference>
<evidence type="ECO:0000313" key="2">
    <source>
        <dbReference type="Proteomes" id="UP001642484"/>
    </source>
</evidence>
<dbReference type="InterPro" id="IPR055170">
    <property type="entry name" value="GFO_IDH_MocA-like_dom"/>
</dbReference>
<dbReference type="InterPro" id="IPR051450">
    <property type="entry name" value="Gfo/Idh/MocA_Oxidoreductases"/>
</dbReference>
<accession>A0ABP0N644</accession>
<dbReference type="SUPFAM" id="SSF51735">
    <property type="entry name" value="NAD(P)-binding Rossmann-fold domains"/>
    <property type="match status" value="1"/>
</dbReference>
<dbReference type="Proteomes" id="UP001642484">
    <property type="component" value="Unassembled WGS sequence"/>
</dbReference>
<dbReference type="Pfam" id="PF22725">
    <property type="entry name" value="GFO_IDH_MocA_C3"/>
    <property type="match status" value="1"/>
</dbReference>
<gene>
    <name evidence="1" type="ORF">CCMP2556_LOCUS29104</name>
</gene>
<name>A0ABP0N644_9DINO</name>
<dbReference type="Pfam" id="PF01408">
    <property type="entry name" value="GFO_IDH_MocA"/>
    <property type="match status" value="1"/>
</dbReference>
<dbReference type="PANTHER" id="PTHR43377:SF1">
    <property type="entry name" value="BILIVERDIN REDUCTASE A"/>
    <property type="match status" value="1"/>
</dbReference>
<dbReference type="Gene3D" id="3.40.50.720">
    <property type="entry name" value="NAD(P)-binding Rossmann-like Domain"/>
    <property type="match status" value="1"/>
</dbReference>
<keyword evidence="2" id="KW-1185">Reference proteome</keyword>
<dbReference type="SUPFAM" id="SSF55347">
    <property type="entry name" value="Glyceraldehyde-3-phosphate dehydrogenase-like, C-terminal domain"/>
    <property type="match status" value="1"/>
</dbReference>
<dbReference type="PANTHER" id="PTHR43377">
    <property type="entry name" value="BILIVERDIN REDUCTASE A"/>
    <property type="match status" value="1"/>
</dbReference>
<comment type="caution">
    <text evidence="1">The sequence shown here is derived from an EMBL/GenBank/DDBJ whole genome shotgun (WGS) entry which is preliminary data.</text>
</comment>
<proteinExistence type="predicted"/>
<reference evidence="1 2" key="1">
    <citation type="submission" date="2024-02" db="EMBL/GenBank/DDBJ databases">
        <authorList>
            <person name="Chen Y."/>
            <person name="Shah S."/>
            <person name="Dougan E. K."/>
            <person name="Thang M."/>
            <person name="Chan C."/>
        </authorList>
    </citation>
    <scope>NUCLEOTIDE SEQUENCE [LARGE SCALE GENOMIC DNA]</scope>
</reference>
<sequence length="382" mass="41645">MEPPAKRSREDPQRARVVLCGAGSWAQGWHLPQLQRDPSVELVAIVDPATSTWSKYNLDMKPTKELAEMYEVPVFQDFAEFLRSSLAQRTDGVIISSTHTTHCSLGLQAAEAKLHIFMEKPMTTSSIEARKLLCAAKDLKSLGKVFMVNHSANFTNQALRAREILRAGKIGEVEHVTCHMIREREFFEDLQNKLWVCSSEGSAAGNGFAWGQSCHTLAWVYFVTGLIPQSVFCKMVYSKKTGADIFTSAIIECTNGATITCQGLAGLPGGNSVGSASATGKLIENKIFGSKGCLLYSGDDADPGSGQLEVCSDGFHEVMPGFYFENTTKEGFGPESLRCFGDACRGKTITNCSDAYVSLQVVLTIEAMYESAKSGSVQKIRE</sequence>
<dbReference type="InterPro" id="IPR036291">
    <property type="entry name" value="NAD(P)-bd_dom_sf"/>
</dbReference>
<organism evidence="1 2">
    <name type="scientific">Durusdinium trenchii</name>
    <dbReference type="NCBI Taxonomy" id="1381693"/>
    <lineage>
        <taxon>Eukaryota</taxon>
        <taxon>Sar</taxon>
        <taxon>Alveolata</taxon>
        <taxon>Dinophyceae</taxon>
        <taxon>Suessiales</taxon>
        <taxon>Symbiodiniaceae</taxon>
        <taxon>Durusdinium</taxon>
    </lineage>
</organism>
<dbReference type="Gene3D" id="3.30.360.10">
    <property type="entry name" value="Dihydrodipicolinate Reductase, domain 2"/>
    <property type="match status" value="1"/>
</dbReference>
<evidence type="ECO:0000313" key="1">
    <source>
        <dbReference type="EMBL" id="CAK9059061.1"/>
    </source>
</evidence>